<dbReference type="EMBL" id="JAPWTJ010000714">
    <property type="protein sequence ID" value="KAJ8976196.1"/>
    <property type="molecule type" value="Genomic_DNA"/>
</dbReference>
<gene>
    <name evidence="2" type="ORF">NQ317_002246</name>
</gene>
<dbReference type="Proteomes" id="UP001162164">
    <property type="component" value="Unassembled WGS sequence"/>
</dbReference>
<keyword evidence="3" id="KW-1185">Reference proteome</keyword>
<evidence type="ECO:0000313" key="2">
    <source>
        <dbReference type="EMBL" id="KAJ8976196.1"/>
    </source>
</evidence>
<accession>A0ABQ9JDZ8</accession>
<protein>
    <submittedName>
        <fullName evidence="2">Uncharacterized protein</fullName>
    </submittedName>
</protein>
<name>A0ABQ9JDZ8_9CUCU</name>
<evidence type="ECO:0000313" key="3">
    <source>
        <dbReference type="Proteomes" id="UP001162164"/>
    </source>
</evidence>
<organism evidence="2 3">
    <name type="scientific">Molorchus minor</name>
    <dbReference type="NCBI Taxonomy" id="1323400"/>
    <lineage>
        <taxon>Eukaryota</taxon>
        <taxon>Metazoa</taxon>
        <taxon>Ecdysozoa</taxon>
        <taxon>Arthropoda</taxon>
        <taxon>Hexapoda</taxon>
        <taxon>Insecta</taxon>
        <taxon>Pterygota</taxon>
        <taxon>Neoptera</taxon>
        <taxon>Endopterygota</taxon>
        <taxon>Coleoptera</taxon>
        <taxon>Polyphaga</taxon>
        <taxon>Cucujiformia</taxon>
        <taxon>Chrysomeloidea</taxon>
        <taxon>Cerambycidae</taxon>
        <taxon>Lamiinae</taxon>
        <taxon>Monochamini</taxon>
        <taxon>Molorchus</taxon>
    </lineage>
</organism>
<feature type="compositionally biased region" description="Polar residues" evidence="1">
    <location>
        <begin position="57"/>
        <end position="66"/>
    </location>
</feature>
<sequence>MEATVEGPLDDGANVQDMNIVNTAWTSHNQGIVNNNSTLLYIAVEYVKDYKMDESARNISTSQPDTYTDFDPHASPFRS</sequence>
<evidence type="ECO:0000256" key="1">
    <source>
        <dbReference type="SAM" id="MobiDB-lite"/>
    </source>
</evidence>
<reference evidence="2" key="1">
    <citation type="journal article" date="2023" name="Insect Mol. Biol.">
        <title>Genome sequencing provides insights into the evolution of gene families encoding plant cell wall-degrading enzymes in longhorned beetles.</title>
        <authorList>
            <person name="Shin N.R."/>
            <person name="Okamura Y."/>
            <person name="Kirsch R."/>
            <person name="Pauchet Y."/>
        </authorList>
    </citation>
    <scope>NUCLEOTIDE SEQUENCE</scope>
    <source>
        <strain evidence="2">MMC_N1</strain>
    </source>
</reference>
<comment type="caution">
    <text evidence="2">The sequence shown here is derived from an EMBL/GenBank/DDBJ whole genome shotgun (WGS) entry which is preliminary data.</text>
</comment>
<feature type="region of interest" description="Disordered" evidence="1">
    <location>
        <begin position="57"/>
        <end position="79"/>
    </location>
</feature>
<proteinExistence type="predicted"/>